<keyword evidence="2" id="KW-1185">Reference proteome</keyword>
<reference evidence="1" key="1">
    <citation type="submission" date="2016-03" db="EMBL/GenBank/DDBJ databases">
        <title>Draft genome sequence of Rosellinia necatrix.</title>
        <authorList>
            <person name="Kanematsu S."/>
        </authorList>
    </citation>
    <scope>NUCLEOTIDE SEQUENCE [LARGE SCALE GENOMIC DNA]</scope>
    <source>
        <strain evidence="1">W97</strain>
    </source>
</reference>
<evidence type="ECO:0000313" key="1">
    <source>
        <dbReference type="EMBL" id="GAW25662.1"/>
    </source>
</evidence>
<dbReference type="Proteomes" id="UP000054516">
    <property type="component" value="Unassembled WGS sequence"/>
</dbReference>
<evidence type="ECO:0000313" key="2">
    <source>
        <dbReference type="Proteomes" id="UP000054516"/>
    </source>
</evidence>
<dbReference type="AlphaFoldDB" id="A0A1S8A6Q1"/>
<organism evidence="1">
    <name type="scientific">Rosellinia necatrix</name>
    <name type="common">White root-rot fungus</name>
    <dbReference type="NCBI Taxonomy" id="77044"/>
    <lineage>
        <taxon>Eukaryota</taxon>
        <taxon>Fungi</taxon>
        <taxon>Dikarya</taxon>
        <taxon>Ascomycota</taxon>
        <taxon>Pezizomycotina</taxon>
        <taxon>Sordariomycetes</taxon>
        <taxon>Xylariomycetidae</taxon>
        <taxon>Xylariales</taxon>
        <taxon>Xylariaceae</taxon>
        <taxon>Rosellinia</taxon>
    </lineage>
</organism>
<dbReference type="EMBL" id="DF977455">
    <property type="protein sequence ID" value="GAW25662.1"/>
    <property type="molecule type" value="Genomic_DNA"/>
</dbReference>
<sequence length="50" mass="5746">MIDGMHTRMGTLRNALSLSHENNFAIRLQLRISENLEVVSRSLVPRRRVG</sequence>
<accession>A0A1S8A6Q1</accession>
<gene>
    <name evidence="1" type="ORF">SAMD00023353_1002570</name>
</gene>
<proteinExistence type="predicted"/>
<protein>
    <submittedName>
        <fullName evidence="1">Uncharacterized protein</fullName>
    </submittedName>
</protein>
<name>A0A1S8A6Q1_ROSNE</name>